<reference evidence="2" key="1">
    <citation type="submission" date="2022-11" db="UniProtKB">
        <authorList>
            <consortium name="EnsemblMetazoa"/>
        </authorList>
    </citation>
    <scope>IDENTIFICATION</scope>
</reference>
<feature type="compositionally biased region" description="Basic and acidic residues" evidence="1">
    <location>
        <begin position="1023"/>
        <end position="1046"/>
    </location>
</feature>
<feature type="compositionally biased region" description="Basic and acidic residues" evidence="1">
    <location>
        <begin position="463"/>
        <end position="474"/>
    </location>
</feature>
<dbReference type="GeneID" id="119728758"/>
<feature type="compositionally biased region" description="Basic and acidic residues" evidence="1">
    <location>
        <begin position="1144"/>
        <end position="1155"/>
    </location>
</feature>
<feature type="compositionally biased region" description="Basic and acidic residues" evidence="1">
    <location>
        <begin position="1321"/>
        <end position="1332"/>
    </location>
</feature>
<feature type="compositionally biased region" description="Polar residues" evidence="1">
    <location>
        <begin position="773"/>
        <end position="783"/>
    </location>
</feature>
<protein>
    <submittedName>
        <fullName evidence="2">Uncharacterized protein</fullName>
    </submittedName>
</protein>
<feature type="compositionally biased region" description="Basic and acidic residues" evidence="1">
    <location>
        <begin position="833"/>
        <end position="842"/>
    </location>
</feature>
<dbReference type="GO" id="GO:0042393">
    <property type="term" value="F:histone binding"/>
    <property type="evidence" value="ECO:0007669"/>
    <property type="project" value="InterPro"/>
</dbReference>
<feature type="region of interest" description="Disordered" evidence="1">
    <location>
        <begin position="273"/>
        <end position="327"/>
    </location>
</feature>
<feature type="compositionally biased region" description="Acidic residues" evidence="1">
    <location>
        <begin position="225"/>
        <end position="240"/>
    </location>
</feature>
<dbReference type="Proteomes" id="UP000887568">
    <property type="component" value="Unplaced"/>
</dbReference>
<feature type="compositionally biased region" description="Polar residues" evidence="1">
    <location>
        <begin position="289"/>
        <end position="306"/>
    </location>
</feature>
<feature type="compositionally biased region" description="Basic and acidic residues" evidence="1">
    <location>
        <begin position="784"/>
        <end position="793"/>
    </location>
</feature>
<feature type="region of interest" description="Disordered" evidence="1">
    <location>
        <begin position="463"/>
        <end position="562"/>
    </location>
</feature>
<feature type="compositionally biased region" description="Basic and acidic residues" evidence="1">
    <location>
        <begin position="1090"/>
        <end position="1105"/>
    </location>
</feature>
<feature type="compositionally biased region" description="Basic and acidic residues" evidence="1">
    <location>
        <begin position="859"/>
        <end position="869"/>
    </location>
</feature>
<feature type="compositionally biased region" description="Basic and acidic residues" evidence="1">
    <location>
        <begin position="1198"/>
        <end position="1227"/>
    </location>
</feature>
<feature type="compositionally biased region" description="Polar residues" evidence="1">
    <location>
        <begin position="889"/>
        <end position="901"/>
    </location>
</feature>
<dbReference type="EnsemblMetazoa" id="XM_038201136.1">
    <property type="protein sequence ID" value="XP_038057064.1"/>
    <property type="gene ID" value="LOC119728758"/>
</dbReference>
<feature type="compositionally biased region" description="Polar residues" evidence="1">
    <location>
        <begin position="692"/>
        <end position="702"/>
    </location>
</feature>
<dbReference type="OrthoDB" id="10469248at2759"/>
<feature type="compositionally biased region" description="Polar residues" evidence="1">
    <location>
        <begin position="169"/>
        <end position="179"/>
    </location>
</feature>
<feature type="compositionally biased region" description="Polar residues" evidence="1">
    <location>
        <begin position="80"/>
        <end position="112"/>
    </location>
</feature>
<organism evidence="2 3">
    <name type="scientific">Patiria miniata</name>
    <name type="common">Bat star</name>
    <name type="synonym">Asterina miniata</name>
    <dbReference type="NCBI Taxonomy" id="46514"/>
    <lineage>
        <taxon>Eukaryota</taxon>
        <taxon>Metazoa</taxon>
        <taxon>Echinodermata</taxon>
        <taxon>Eleutherozoa</taxon>
        <taxon>Asterozoa</taxon>
        <taxon>Asteroidea</taxon>
        <taxon>Valvatacea</taxon>
        <taxon>Valvatida</taxon>
        <taxon>Asterinidae</taxon>
        <taxon>Patiria</taxon>
    </lineage>
</organism>
<evidence type="ECO:0000256" key="1">
    <source>
        <dbReference type="SAM" id="MobiDB-lite"/>
    </source>
</evidence>
<feature type="region of interest" description="Disordered" evidence="1">
    <location>
        <begin position="79"/>
        <end position="112"/>
    </location>
</feature>
<feature type="region of interest" description="Disordered" evidence="1">
    <location>
        <begin position="975"/>
        <end position="1340"/>
    </location>
</feature>
<feature type="compositionally biased region" description="Acidic residues" evidence="1">
    <location>
        <begin position="273"/>
        <end position="288"/>
    </location>
</feature>
<dbReference type="OMA" id="CEGPGHC"/>
<feature type="compositionally biased region" description="Polar residues" evidence="1">
    <location>
        <begin position="1071"/>
        <end position="1088"/>
    </location>
</feature>
<dbReference type="Pfam" id="PF10384">
    <property type="entry name" value="Scm3"/>
    <property type="match status" value="1"/>
</dbReference>
<dbReference type="RefSeq" id="XP_038057064.1">
    <property type="nucleotide sequence ID" value="XM_038201136.1"/>
</dbReference>
<dbReference type="InterPro" id="IPR018465">
    <property type="entry name" value="Scm3/HJURP"/>
</dbReference>
<feature type="compositionally biased region" description="Basic and acidic residues" evidence="1">
    <location>
        <begin position="500"/>
        <end position="513"/>
    </location>
</feature>
<feature type="region of interest" description="Disordered" evidence="1">
    <location>
        <begin position="688"/>
        <end position="901"/>
    </location>
</feature>
<dbReference type="GO" id="GO:0005634">
    <property type="term" value="C:nucleus"/>
    <property type="evidence" value="ECO:0007669"/>
    <property type="project" value="InterPro"/>
</dbReference>
<name>A0A914A042_PATMI</name>
<accession>A0A914A042</accession>
<feature type="compositionally biased region" description="Acidic residues" evidence="1">
    <location>
        <begin position="976"/>
        <end position="986"/>
    </location>
</feature>
<feature type="compositionally biased region" description="Basic and acidic residues" evidence="1">
    <location>
        <begin position="1282"/>
        <end position="1292"/>
    </location>
</feature>
<feature type="compositionally biased region" description="Polar residues" evidence="1">
    <location>
        <begin position="870"/>
        <end position="880"/>
    </location>
</feature>
<feature type="region of interest" description="Disordered" evidence="1">
    <location>
        <begin position="146"/>
        <end position="245"/>
    </location>
</feature>
<feature type="compositionally biased region" description="Basic and acidic residues" evidence="1">
    <location>
        <begin position="1054"/>
        <end position="1070"/>
    </location>
</feature>
<keyword evidence="3" id="KW-1185">Reference proteome</keyword>
<evidence type="ECO:0000313" key="3">
    <source>
        <dbReference type="Proteomes" id="UP000887568"/>
    </source>
</evidence>
<feature type="compositionally biased region" description="Polar residues" evidence="1">
    <location>
        <begin position="1293"/>
        <end position="1312"/>
    </location>
</feature>
<proteinExistence type="predicted"/>
<feature type="compositionally biased region" description="Polar residues" evidence="1">
    <location>
        <begin position="485"/>
        <end position="499"/>
    </location>
</feature>
<sequence>MAFHIHKGNRASPFRKEKERISRRFQMNLEAIIAKYDRPFSGSDVVDLNDMTIVEDQGFIGSMKPQKIGTVRLAVDKASSHSCPGTKWNSTKDSTDSAFGSTRYSESEDTSGTETIANYSFQATRLAGKKEAEKADLRLEDIWTRSGSHSEDSGNEDVESDHSGPIRTPSKSSHHSPSYQRRKPEAVRGSVPLATRRSSRGNLSRRFDAEEGTELKGQTSRVLPLDDEDEEESEEEDNDPYEFREEELPSILEEKNRFLSKMQSILVESFIDGDDIDEMESQTDDDEASTGTVESSEATGGSISAWSTLPPKTPPKRTSKPLRRSEDLNLDNARYEIPALDTKGRRRNWRPAERCALSSTDSDLTECSTILAGNLHSDRVFFRSSHLLQRANKDCVRNQPSQPPFQAICNSTMLSEINSSEEVVPEEKPQRSSLKLPLRGLELPLGGQEGEMCLGEVSLNHPSDVKPHMLDEQVNRTPKRGKNSKPINSARSLLPTNSREVNKGDESTSDRDMGQTIFRTPSTRNRSKEDGIMTPGYQDTSGITPRAKLRKGPKRQSPISLSSPRFDTKEIMEIFQSPKPLIIPGVDLKDLDLTPRCRVKQEGAPTPTRLLKDALRNLQSPKARVRIDGSCGLGSQTAKEIRPRSHGSADETALGCTNLNSTTLTIERSDADLMVERGVQLDSSPAREIDNNESFEGVNTISPEVRSERRRSTRLKGDSPIISELPKKVQRIPTPTRASPVVGHRSKSKTVKPDDHMHHCRSNHTDIGASLPESRQTRASPRSQQREPRDPTKKQSSSARLQDPIKMHRPSRHTRDSDGSDSDPQVLPASRESAPRRNEPTVEKSLQQAKPARYSSRADITRDSQKETRTTPVSSKTPSMSRRVENGPVTPTTRGIPSTLSSPLNHMSLATPHKFICQKKDKLSTDSVTRLSDQKKDRVEAVKQAKAKLLAENLRSKSRKSSKVKLDATHMTIWQSDDDSEEEMDVDPYSLTADDSSPGPRLYHQRPQLDPVKRSNAKSISQEGRHHDRVTRNKESGMLRYSKGDRQSTQSKDPIADGKKSGRKNIRETKSSTVNNEEVPLTGSSRNSHNPRDSENPVDSRKADASARSIKGPSISKKEQKKVSSFHRSNPLSPPPSPIYQSEDSPRPSRHDQPKKAPTSLSKTAARREHSQYFSDEEGNSSGDSAKFISSKPNQSELRIRTDPGRQSEAGVRSKDRKLYRTDEGSRSKHRTTFKCGQIITTPMKGFKTASPDLHKTRSPSRKGRVEKTRKLYPTSPVKTYRKTEMQTDRSSAKNSSKSIHGRTQNLKTSMRTLMASPSRRHGDVRAMETSRPDMSSPLRASGCNVSSSYVCEGPGHCTKPFCFNCALSEVS</sequence>
<evidence type="ECO:0000313" key="2">
    <source>
        <dbReference type="EnsemblMetazoa" id="XP_038057064.1"/>
    </source>
</evidence>